<dbReference type="InterPro" id="IPR003660">
    <property type="entry name" value="HAMP_dom"/>
</dbReference>
<feature type="domain" description="HAMP" evidence="7">
    <location>
        <begin position="198"/>
        <end position="251"/>
    </location>
</feature>
<keyword evidence="5" id="KW-1133">Transmembrane helix</keyword>
<comment type="similarity">
    <text evidence="2">Belongs to the methyl-accepting chemotaxis (MCP) protein family.</text>
</comment>
<dbReference type="SMART" id="SM00304">
    <property type="entry name" value="HAMP"/>
    <property type="match status" value="2"/>
</dbReference>
<dbReference type="Proteomes" id="UP001148313">
    <property type="component" value="Unassembled WGS sequence"/>
</dbReference>
<keyword evidence="5" id="KW-0472">Membrane</keyword>
<dbReference type="Gene3D" id="1.10.8.500">
    <property type="entry name" value="HAMP domain in histidine kinase"/>
    <property type="match status" value="1"/>
</dbReference>
<dbReference type="Gene3D" id="1.10.287.950">
    <property type="entry name" value="Methyl-accepting chemotaxis protein"/>
    <property type="match status" value="1"/>
</dbReference>
<feature type="transmembrane region" description="Helical" evidence="5">
    <location>
        <begin position="12"/>
        <end position="34"/>
    </location>
</feature>
<dbReference type="PANTHER" id="PTHR43531">
    <property type="entry name" value="PROTEIN ICFG"/>
    <property type="match status" value="1"/>
</dbReference>
<gene>
    <name evidence="8" type="ORF">OOZ53_12830</name>
</gene>
<protein>
    <submittedName>
        <fullName evidence="8">Methyl-accepting chemotaxis protein</fullName>
    </submittedName>
</protein>
<keyword evidence="1" id="KW-0145">Chemotaxis</keyword>
<dbReference type="SUPFAM" id="SSF158472">
    <property type="entry name" value="HAMP domain-like"/>
    <property type="match status" value="1"/>
</dbReference>
<proteinExistence type="inferred from homology"/>
<sequence>MFKKISNLSITAKIAAFMIAVNLGGIAVLAGYTWTTETRTSIANAVSKWTLDTEQFATLAAGGIKWNKPEVVRDAYGLFREDPSLNMVQFFAFNRDGEIVDSWVRENPGSKLSEEDVRTLAQANAEVEGAVNGLEDGLASIVLALPRNAAGKIGGQVVTVWTTAPIYAAAHWNAMILFAIQTVLVIAAFGLLLVVMRSLIARPLAEMSESIGRMQDGDFDTEVPFQQKGDEIGVVARALETFRCEFIARQEESRLAEEQRRSFEEERSENAKRSVEAAQAQAFAVDRIAAALEKLAAGNFTCRLEDLGPDFEKLVNDFNRMVDSMNATLGQVQGASVTVDTGAAELANSADTLARRTEQTAASLEETAAALREMTSTVKESSERATEAGSLVTKTKGDAASSAALVREAISAMDRIQKSSSEIGQINSVIDEIAFQTNLLALNAGVEAARAGEAGQGFAVVAHEVRELAQRSGQAAKEISQLISESGREVEGGVQLVNQTAEALLAIEAQINEITARIEKIIGGYREQSSGLDEINTAVVNMDQATQQNAAMVEETNAACQELRTQGAGLREIITRFDIGGASPARAPEASGADRQQARPVPAVAGNTALAAEPEDWEEF</sequence>
<accession>A0ABT4VNE4</accession>
<dbReference type="PANTHER" id="PTHR43531:SF11">
    <property type="entry name" value="METHYL-ACCEPTING CHEMOTAXIS PROTEIN 3"/>
    <property type="match status" value="1"/>
</dbReference>
<evidence type="ECO:0000256" key="4">
    <source>
        <dbReference type="SAM" id="MobiDB-lite"/>
    </source>
</evidence>
<name>A0ABT4VNE4_9HYPH</name>
<keyword evidence="5" id="KW-0812">Transmembrane</keyword>
<comment type="caution">
    <text evidence="8">The sequence shown here is derived from an EMBL/GenBank/DDBJ whole genome shotgun (WGS) entry which is preliminary data.</text>
</comment>
<evidence type="ECO:0000256" key="3">
    <source>
        <dbReference type="PROSITE-ProRule" id="PRU00284"/>
    </source>
</evidence>
<feature type="region of interest" description="Disordered" evidence="4">
    <location>
        <begin position="582"/>
        <end position="620"/>
    </location>
</feature>
<evidence type="ECO:0000259" key="7">
    <source>
        <dbReference type="PROSITE" id="PS50885"/>
    </source>
</evidence>
<feature type="transmembrane region" description="Helical" evidence="5">
    <location>
        <begin position="172"/>
        <end position="195"/>
    </location>
</feature>
<dbReference type="PROSITE" id="PS50111">
    <property type="entry name" value="CHEMOTAXIS_TRANSDUC_2"/>
    <property type="match status" value="1"/>
</dbReference>
<reference evidence="8" key="1">
    <citation type="submission" date="2022-11" db="EMBL/GenBank/DDBJ databases">
        <title>Hoeflea poritis sp. nov., isolated from scleractinian coral Porites lutea.</title>
        <authorList>
            <person name="Zhang G."/>
            <person name="Wei Q."/>
            <person name="Cai L."/>
        </authorList>
    </citation>
    <scope>NUCLEOTIDE SEQUENCE</scope>
    <source>
        <strain evidence="8">E7-10</strain>
    </source>
</reference>
<evidence type="ECO:0000259" key="6">
    <source>
        <dbReference type="PROSITE" id="PS50111"/>
    </source>
</evidence>
<dbReference type="RefSeq" id="WP_271089976.1">
    <property type="nucleotide sequence ID" value="NZ_JAPJZH010000007.1"/>
</dbReference>
<dbReference type="SUPFAM" id="SSF58104">
    <property type="entry name" value="Methyl-accepting chemotaxis protein (MCP) signaling domain"/>
    <property type="match status" value="1"/>
</dbReference>
<dbReference type="CDD" id="cd06225">
    <property type="entry name" value="HAMP"/>
    <property type="match status" value="2"/>
</dbReference>
<evidence type="ECO:0000313" key="8">
    <source>
        <dbReference type="EMBL" id="MDA4846243.1"/>
    </source>
</evidence>
<organism evidence="8 9">
    <name type="scientific">Hoeflea poritis</name>
    <dbReference type="NCBI Taxonomy" id="2993659"/>
    <lineage>
        <taxon>Bacteria</taxon>
        <taxon>Pseudomonadati</taxon>
        <taxon>Pseudomonadota</taxon>
        <taxon>Alphaproteobacteria</taxon>
        <taxon>Hyphomicrobiales</taxon>
        <taxon>Rhizobiaceae</taxon>
        <taxon>Hoeflea</taxon>
    </lineage>
</organism>
<dbReference type="InterPro" id="IPR051310">
    <property type="entry name" value="MCP_chemotaxis"/>
</dbReference>
<dbReference type="SMART" id="SM00283">
    <property type="entry name" value="MA"/>
    <property type="match status" value="1"/>
</dbReference>
<evidence type="ECO:0000256" key="1">
    <source>
        <dbReference type="ARBA" id="ARBA00022500"/>
    </source>
</evidence>
<dbReference type="PROSITE" id="PS50885">
    <property type="entry name" value="HAMP"/>
    <property type="match status" value="2"/>
</dbReference>
<evidence type="ECO:0000256" key="5">
    <source>
        <dbReference type="SAM" id="Phobius"/>
    </source>
</evidence>
<evidence type="ECO:0000313" key="9">
    <source>
        <dbReference type="Proteomes" id="UP001148313"/>
    </source>
</evidence>
<dbReference type="Pfam" id="PF00672">
    <property type="entry name" value="HAMP"/>
    <property type="match status" value="2"/>
</dbReference>
<evidence type="ECO:0000256" key="2">
    <source>
        <dbReference type="ARBA" id="ARBA00029447"/>
    </source>
</evidence>
<dbReference type="InterPro" id="IPR004089">
    <property type="entry name" value="MCPsignal_dom"/>
</dbReference>
<keyword evidence="3" id="KW-0807">Transducer</keyword>
<feature type="domain" description="Methyl-accepting transducer" evidence="6">
    <location>
        <begin position="335"/>
        <end position="564"/>
    </location>
</feature>
<keyword evidence="9" id="KW-1185">Reference proteome</keyword>
<dbReference type="CDD" id="cd11386">
    <property type="entry name" value="MCP_signal"/>
    <property type="match status" value="1"/>
</dbReference>
<dbReference type="EMBL" id="JAPJZH010000007">
    <property type="protein sequence ID" value="MDA4846243.1"/>
    <property type="molecule type" value="Genomic_DNA"/>
</dbReference>
<dbReference type="Pfam" id="PF00015">
    <property type="entry name" value="MCPsignal"/>
    <property type="match status" value="1"/>
</dbReference>
<feature type="domain" description="HAMP" evidence="7">
    <location>
        <begin position="279"/>
        <end position="330"/>
    </location>
</feature>